<dbReference type="Proteomes" id="UP000821865">
    <property type="component" value="Chromosome 4"/>
</dbReference>
<keyword evidence="2" id="KW-1185">Reference proteome</keyword>
<gene>
    <name evidence="1" type="ORF">HPB49_007349</name>
</gene>
<accession>A0ACB8CW33</accession>
<organism evidence="1 2">
    <name type="scientific">Dermacentor silvarum</name>
    <name type="common">Tick</name>
    <dbReference type="NCBI Taxonomy" id="543639"/>
    <lineage>
        <taxon>Eukaryota</taxon>
        <taxon>Metazoa</taxon>
        <taxon>Ecdysozoa</taxon>
        <taxon>Arthropoda</taxon>
        <taxon>Chelicerata</taxon>
        <taxon>Arachnida</taxon>
        <taxon>Acari</taxon>
        <taxon>Parasitiformes</taxon>
        <taxon>Ixodida</taxon>
        <taxon>Ixodoidea</taxon>
        <taxon>Ixodidae</taxon>
        <taxon>Rhipicephalinae</taxon>
        <taxon>Dermacentor</taxon>
    </lineage>
</organism>
<comment type="caution">
    <text evidence="1">The sequence shown here is derived from an EMBL/GenBank/DDBJ whole genome shotgun (WGS) entry which is preliminary data.</text>
</comment>
<sequence>MQCIKDDIERWGHGKQVMLLGDFNAHMQELDGYTDHNGTLVQSLSDELCLCIVNLRGDCVGAVTWCARGSRTCIDYALVSQGLNSSLRSVHIDEDGRYSIGSDHNRIKLVFTASTWRKTKRETRDPAGRFLPAVAYEAVTDEFENSSHRDETITYGQYVAELGLIIRKHERRVNSRGGRPRRSWWDGEVQAALEARRIANRQHRRTAKLSDDAACQAAWENYLEAKHKMQTVSAKAVSNQVRQRETEMWRMAMDTKSTLQLYRTCKTDIHREDFYDNSIGSSLLFEARAGALRTLEYRHHFDPTIASTICRACGEEDESIEHIVLRCKRLPTLPPEDATFSRTLGFRSADDATSGNGDEVLLAAVMVTKRRLSEWWTLVRR</sequence>
<name>A0ACB8CW33_DERSI</name>
<dbReference type="EMBL" id="CM023473">
    <property type="protein sequence ID" value="KAH7953359.1"/>
    <property type="molecule type" value="Genomic_DNA"/>
</dbReference>
<protein>
    <submittedName>
        <fullName evidence="1">Uncharacterized protein</fullName>
    </submittedName>
</protein>
<evidence type="ECO:0000313" key="2">
    <source>
        <dbReference type="Proteomes" id="UP000821865"/>
    </source>
</evidence>
<proteinExistence type="predicted"/>
<reference evidence="1" key="1">
    <citation type="submission" date="2020-05" db="EMBL/GenBank/DDBJ databases">
        <title>Large-scale comparative analyses of tick genomes elucidate their genetic diversity and vector capacities.</title>
        <authorList>
            <person name="Jia N."/>
            <person name="Wang J."/>
            <person name="Shi W."/>
            <person name="Du L."/>
            <person name="Sun Y."/>
            <person name="Zhan W."/>
            <person name="Jiang J."/>
            <person name="Wang Q."/>
            <person name="Zhang B."/>
            <person name="Ji P."/>
            <person name="Sakyi L.B."/>
            <person name="Cui X."/>
            <person name="Yuan T."/>
            <person name="Jiang B."/>
            <person name="Yang W."/>
            <person name="Lam T.T.-Y."/>
            <person name="Chang Q."/>
            <person name="Ding S."/>
            <person name="Wang X."/>
            <person name="Zhu J."/>
            <person name="Ruan X."/>
            <person name="Zhao L."/>
            <person name="Wei J."/>
            <person name="Que T."/>
            <person name="Du C."/>
            <person name="Cheng J."/>
            <person name="Dai P."/>
            <person name="Han X."/>
            <person name="Huang E."/>
            <person name="Gao Y."/>
            <person name="Liu J."/>
            <person name="Shao H."/>
            <person name="Ye R."/>
            <person name="Li L."/>
            <person name="Wei W."/>
            <person name="Wang X."/>
            <person name="Wang C."/>
            <person name="Yang T."/>
            <person name="Huo Q."/>
            <person name="Li W."/>
            <person name="Guo W."/>
            <person name="Chen H."/>
            <person name="Zhou L."/>
            <person name="Ni X."/>
            <person name="Tian J."/>
            <person name="Zhou Y."/>
            <person name="Sheng Y."/>
            <person name="Liu T."/>
            <person name="Pan Y."/>
            <person name="Xia L."/>
            <person name="Li J."/>
            <person name="Zhao F."/>
            <person name="Cao W."/>
        </authorList>
    </citation>
    <scope>NUCLEOTIDE SEQUENCE</scope>
    <source>
        <strain evidence="1">Dsil-2018</strain>
    </source>
</reference>
<evidence type="ECO:0000313" key="1">
    <source>
        <dbReference type="EMBL" id="KAH7953359.1"/>
    </source>
</evidence>